<accession>A0A7R9WXF9</accession>
<comment type="similarity">
    <text evidence="1 5">Belongs to the peptidase A1 family.</text>
</comment>
<dbReference type="GO" id="GO:0004190">
    <property type="term" value="F:aspartic-type endopeptidase activity"/>
    <property type="evidence" value="ECO:0007669"/>
    <property type="project" value="UniProtKB-KW"/>
</dbReference>
<dbReference type="PANTHER" id="PTHR47966:SF51">
    <property type="entry name" value="BETA-SITE APP-CLEAVING ENZYME, ISOFORM A-RELATED"/>
    <property type="match status" value="1"/>
</dbReference>
<dbReference type="GO" id="GO:0006508">
    <property type="term" value="P:proteolysis"/>
    <property type="evidence" value="ECO:0007669"/>
    <property type="project" value="UniProtKB-KW"/>
</dbReference>
<keyword evidence="2 5" id="KW-0645">Protease</keyword>
<dbReference type="SUPFAM" id="SSF50630">
    <property type="entry name" value="Acid proteases"/>
    <property type="match status" value="1"/>
</dbReference>
<dbReference type="PRINTS" id="PR00792">
    <property type="entry name" value="PEPSIN"/>
</dbReference>
<keyword evidence="7" id="KW-0812">Transmembrane</keyword>
<feature type="domain" description="Peptidase A1" evidence="8">
    <location>
        <begin position="1"/>
        <end position="361"/>
    </location>
</feature>
<keyword evidence="3 5" id="KW-0064">Aspartyl protease</keyword>
<name>A0A7R9WXF9_9STRA</name>
<dbReference type="EMBL" id="HBEF01016848">
    <property type="protein sequence ID" value="CAD8338379.1"/>
    <property type="molecule type" value="Transcribed_RNA"/>
</dbReference>
<dbReference type="InterPro" id="IPR001969">
    <property type="entry name" value="Aspartic_peptidase_AS"/>
</dbReference>
<evidence type="ECO:0000256" key="2">
    <source>
        <dbReference type="ARBA" id="ARBA00022670"/>
    </source>
</evidence>
<evidence type="ECO:0000256" key="1">
    <source>
        <dbReference type="ARBA" id="ARBA00007447"/>
    </source>
</evidence>
<keyword evidence="7" id="KW-1133">Transmembrane helix</keyword>
<feature type="transmembrane region" description="Helical" evidence="7">
    <location>
        <begin position="441"/>
        <end position="458"/>
    </location>
</feature>
<dbReference type="CDD" id="cd05471">
    <property type="entry name" value="pepsin_like"/>
    <property type="match status" value="1"/>
</dbReference>
<gene>
    <name evidence="9" type="ORF">CAUS1442_LOCUS10508</name>
</gene>
<organism evidence="9">
    <name type="scientific">Craspedostauros australis</name>
    <dbReference type="NCBI Taxonomy" id="1486917"/>
    <lineage>
        <taxon>Eukaryota</taxon>
        <taxon>Sar</taxon>
        <taxon>Stramenopiles</taxon>
        <taxon>Ochrophyta</taxon>
        <taxon>Bacillariophyta</taxon>
        <taxon>Bacillariophyceae</taxon>
        <taxon>Bacillariophycidae</taxon>
        <taxon>Naviculales</taxon>
        <taxon>Naviculaceae</taxon>
        <taxon>Craspedostauros</taxon>
    </lineage>
</organism>
<keyword evidence="5" id="KW-0378">Hydrolase</keyword>
<dbReference type="InterPro" id="IPR033121">
    <property type="entry name" value="PEPTIDASE_A1"/>
</dbReference>
<feature type="region of interest" description="Disordered" evidence="6">
    <location>
        <begin position="379"/>
        <end position="433"/>
    </location>
</feature>
<sequence>MPVRRNSCRDGLSPTHLLVALPTYLPTYLSSIAVILHAPYDVTHIAPQRVTTHRNEMYCIMLYHLCVNIQVTGEHAKDIVRIGDTVQIIDQVFAQATHLDKFQTCEAEAGIMGLGFSMISSHQYPSILSNLQTTLLKPYFSLYLDVRSDYPADTSNRIGDKDKYGNLEFGHERPTSTHSEMVFGGVNQRHYEGCITWHSLGQFQDNMGDTFEGYWDFALSDVRVGGKSLNTYNLALVDSGSTYLVGPQDAIAQIAKMNSATCIAFDDENNPKKVDCDSASGFDDAIVNCNQAFLNIEFVADDAVYVLEKEDLLLQIDPDDPTMCLLRIAGSDDIPGWVLGDTFLNKYYSVYDFGPRRVGFAKSTRDTSDVCGADTEYDINSVGKSESNSSGGSTPVPPPPSSQSAALPSDPAPALPTKSYQPPSVPEDYERHGGQSGMRKFMVVSLFFFGFLVLFQMYTKRSNRRRHQALEQNAERVEDDSGIYA</sequence>
<dbReference type="InterPro" id="IPR034164">
    <property type="entry name" value="Pepsin-like_dom"/>
</dbReference>
<evidence type="ECO:0000256" key="4">
    <source>
        <dbReference type="PIRSR" id="PIRSR601461-2"/>
    </source>
</evidence>
<evidence type="ECO:0000256" key="7">
    <source>
        <dbReference type="SAM" id="Phobius"/>
    </source>
</evidence>
<evidence type="ECO:0000256" key="5">
    <source>
        <dbReference type="RuleBase" id="RU000454"/>
    </source>
</evidence>
<keyword evidence="4" id="KW-1015">Disulfide bond</keyword>
<evidence type="ECO:0000256" key="6">
    <source>
        <dbReference type="SAM" id="MobiDB-lite"/>
    </source>
</evidence>
<dbReference type="InterPro" id="IPR021109">
    <property type="entry name" value="Peptidase_aspartic_dom_sf"/>
</dbReference>
<dbReference type="PROSITE" id="PS00141">
    <property type="entry name" value="ASP_PROTEASE"/>
    <property type="match status" value="1"/>
</dbReference>
<proteinExistence type="inferred from homology"/>
<keyword evidence="7" id="KW-0472">Membrane</keyword>
<evidence type="ECO:0000259" key="8">
    <source>
        <dbReference type="PROSITE" id="PS51767"/>
    </source>
</evidence>
<evidence type="ECO:0000313" key="9">
    <source>
        <dbReference type="EMBL" id="CAD8338379.1"/>
    </source>
</evidence>
<dbReference type="Pfam" id="PF00026">
    <property type="entry name" value="Asp"/>
    <property type="match status" value="2"/>
</dbReference>
<feature type="disulfide bond" evidence="4">
    <location>
        <begin position="276"/>
        <end position="324"/>
    </location>
</feature>
<dbReference type="AlphaFoldDB" id="A0A7R9WXF9"/>
<reference evidence="9" key="1">
    <citation type="submission" date="2021-01" db="EMBL/GenBank/DDBJ databases">
        <authorList>
            <person name="Corre E."/>
            <person name="Pelletier E."/>
            <person name="Niang G."/>
            <person name="Scheremetjew M."/>
            <person name="Finn R."/>
            <person name="Kale V."/>
            <person name="Holt S."/>
            <person name="Cochrane G."/>
            <person name="Meng A."/>
            <person name="Brown T."/>
            <person name="Cohen L."/>
        </authorList>
    </citation>
    <scope>NUCLEOTIDE SEQUENCE</scope>
    <source>
        <strain evidence="9">CCMP3328</strain>
    </source>
</reference>
<dbReference type="PANTHER" id="PTHR47966">
    <property type="entry name" value="BETA-SITE APP-CLEAVING ENZYME, ISOFORM A-RELATED"/>
    <property type="match status" value="1"/>
</dbReference>
<protein>
    <recommendedName>
        <fullName evidence="8">Peptidase A1 domain-containing protein</fullName>
    </recommendedName>
</protein>
<dbReference type="PROSITE" id="PS51767">
    <property type="entry name" value="PEPTIDASE_A1"/>
    <property type="match status" value="1"/>
</dbReference>
<evidence type="ECO:0000256" key="3">
    <source>
        <dbReference type="ARBA" id="ARBA00022750"/>
    </source>
</evidence>
<dbReference type="InterPro" id="IPR001461">
    <property type="entry name" value="Aspartic_peptidase_A1"/>
</dbReference>
<dbReference type="Gene3D" id="2.40.70.10">
    <property type="entry name" value="Acid Proteases"/>
    <property type="match status" value="2"/>
</dbReference>